<organism evidence="2 3">
    <name type="scientific">Paractinoplanes aksuensis</name>
    <dbReference type="NCBI Taxonomy" id="2939490"/>
    <lineage>
        <taxon>Bacteria</taxon>
        <taxon>Bacillati</taxon>
        <taxon>Actinomycetota</taxon>
        <taxon>Actinomycetes</taxon>
        <taxon>Micromonosporales</taxon>
        <taxon>Micromonosporaceae</taxon>
        <taxon>Paractinoplanes</taxon>
    </lineage>
</organism>
<dbReference type="EMBL" id="JAMYJR010000040">
    <property type="protein sequence ID" value="MCO8275923.1"/>
    <property type="molecule type" value="Genomic_DNA"/>
</dbReference>
<dbReference type="PANTHER" id="PTHR43792">
    <property type="entry name" value="GNAT FAMILY, PUTATIVE (AFU_ORTHOLOGUE AFUA_3G00765)-RELATED-RELATED"/>
    <property type="match status" value="1"/>
</dbReference>
<protein>
    <submittedName>
        <fullName evidence="2">GNAT family N-acetyltransferase</fullName>
    </submittedName>
</protein>
<dbReference type="Gene3D" id="3.40.630.30">
    <property type="match status" value="1"/>
</dbReference>
<dbReference type="SUPFAM" id="SSF55729">
    <property type="entry name" value="Acyl-CoA N-acyltransferases (Nat)"/>
    <property type="match status" value="1"/>
</dbReference>
<dbReference type="RefSeq" id="WP_253241957.1">
    <property type="nucleotide sequence ID" value="NZ_JAMYJR010000040.1"/>
</dbReference>
<accession>A0ABT1DZC2</accession>
<name>A0ABT1DZC2_9ACTN</name>
<keyword evidence="3" id="KW-1185">Reference proteome</keyword>
<gene>
    <name evidence="2" type="ORF">M1L60_35625</name>
</gene>
<feature type="domain" description="N-acetyltransferase" evidence="1">
    <location>
        <begin position="10"/>
        <end position="165"/>
    </location>
</feature>
<dbReference type="InterPro" id="IPR051531">
    <property type="entry name" value="N-acetyltransferase"/>
</dbReference>
<dbReference type="PANTHER" id="PTHR43792:SF13">
    <property type="entry name" value="ACETYLTRANSFERASE"/>
    <property type="match status" value="1"/>
</dbReference>
<dbReference type="InterPro" id="IPR000182">
    <property type="entry name" value="GNAT_dom"/>
</dbReference>
<dbReference type="Pfam" id="PF13302">
    <property type="entry name" value="Acetyltransf_3"/>
    <property type="match status" value="1"/>
</dbReference>
<evidence type="ECO:0000313" key="2">
    <source>
        <dbReference type="EMBL" id="MCO8275923.1"/>
    </source>
</evidence>
<sequence>MIKLVHLDADSFRALAGGDLAEANRVTPVPVSEYLVGPEPRSTWRRRLAQALDDPATAAWTTGIIWDDDARVAVGRAGFHGPPDEDGMVEIGYAVDPRYRRRGYARAAFEALLARARDEPAVHRVRVSIRPDNIAAANLALPYGFVKIGEQDDDEDGLEFIYEADASGR</sequence>
<dbReference type="InterPro" id="IPR016181">
    <property type="entry name" value="Acyl_CoA_acyltransferase"/>
</dbReference>
<evidence type="ECO:0000259" key="1">
    <source>
        <dbReference type="PROSITE" id="PS51186"/>
    </source>
</evidence>
<dbReference type="Proteomes" id="UP001523369">
    <property type="component" value="Unassembled WGS sequence"/>
</dbReference>
<dbReference type="PROSITE" id="PS51186">
    <property type="entry name" value="GNAT"/>
    <property type="match status" value="1"/>
</dbReference>
<proteinExistence type="predicted"/>
<evidence type="ECO:0000313" key="3">
    <source>
        <dbReference type="Proteomes" id="UP001523369"/>
    </source>
</evidence>
<comment type="caution">
    <text evidence="2">The sequence shown here is derived from an EMBL/GenBank/DDBJ whole genome shotgun (WGS) entry which is preliminary data.</text>
</comment>
<reference evidence="2 3" key="1">
    <citation type="submission" date="2022-06" db="EMBL/GenBank/DDBJ databases">
        <title>New Species of the Genus Actinoplanes, ActinopZanes ferrugineus.</title>
        <authorList>
            <person name="Ding P."/>
        </authorList>
    </citation>
    <scope>NUCLEOTIDE SEQUENCE [LARGE SCALE GENOMIC DNA]</scope>
    <source>
        <strain evidence="2 3">TRM88003</strain>
    </source>
</reference>